<sequence length="290" mass="33021">KEMTELAAAQFEMAMHDLNSIQQAIDRDSVELSNLRTSIAHSEWVLVEYDQKRTEFAEVVSKLFVTQPDHEEEYYSRVLDRAVKIFYKNYLDVVNVKAALRSVTRAHNLMARDTRIGGGEYINIAAVENMFFSLHFLDLAHSYWPNLKRIEISNLLESDKFSSISTARLDILKSHIANTQNFLNNEVATVTLSLQKTFEKLDVLSNQLANARLRVLESRLQTATNDAPRILQPGSRDLLFKLDKTFLKNVVQDKVAVSNEEEIGRAAGLNYLDYEFSSLDSVVAALPPDY</sequence>
<dbReference type="EMBL" id="JADGJH010001941">
    <property type="protein sequence ID" value="KAJ3106706.1"/>
    <property type="molecule type" value="Genomic_DNA"/>
</dbReference>
<proteinExistence type="predicted"/>
<organism evidence="2 3">
    <name type="scientific">Physocladia obscura</name>
    <dbReference type="NCBI Taxonomy" id="109957"/>
    <lineage>
        <taxon>Eukaryota</taxon>
        <taxon>Fungi</taxon>
        <taxon>Fungi incertae sedis</taxon>
        <taxon>Chytridiomycota</taxon>
        <taxon>Chytridiomycota incertae sedis</taxon>
        <taxon>Chytridiomycetes</taxon>
        <taxon>Chytridiales</taxon>
        <taxon>Chytriomycetaceae</taxon>
        <taxon>Physocladia</taxon>
    </lineage>
</organism>
<evidence type="ECO:0000313" key="2">
    <source>
        <dbReference type="EMBL" id="KAJ3106706.1"/>
    </source>
</evidence>
<accession>A0AAD5SVV6</accession>
<name>A0AAD5SVV6_9FUNG</name>
<evidence type="ECO:0000256" key="1">
    <source>
        <dbReference type="SAM" id="Coils"/>
    </source>
</evidence>
<reference evidence="2" key="1">
    <citation type="submission" date="2020-05" db="EMBL/GenBank/DDBJ databases">
        <title>Phylogenomic resolution of chytrid fungi.</title>
        <authorList>
            <person name="Stajich J.E."/>
            <person name="Amses K."/>
            <person name="Simmons R."/>
            <person name="Seto K."/>
            <person name="Myers J."/>
            <person name="Bonds A."/>
            <person name="Quandt C.A."/>
            <person name="Barry K."/>
            <person name="Liu P."/>
            <person name="Grigoriev I."/>
            <person name="Longcore J.E."/>
            <person name="James T.Y."/>
        </authorList>
    </citation>
    <scope>NUCLEOTIDE SEQUENCE</scope>
    <source>
        <strain evidence="2">JEL0513</strain>
    </source>
</reference>
<keyword evidence="1" id="KW-0175">Coiled coil</keyword>
<feature type="non-terminal residue" evidence="2">
    <location>
        <position position="1"/>
    </location>
</feature>
<dbReference type="Proteomes" id="UP001211907">
    <property type="component" value="Unassembled WGS sequence"/>
</dbReference>
<feature type="coiled-coil region" evidence="1">
    <location>
        <begin position="194"/>
        <end position="226"/>
    </location>
</feature>
<keyword evidence="3" id="KW-1185">Reference proteome</keyword>
<comment type="caution">
    <text evidence="2">The sequence shown here is derived from an EMBL/GenBank/DDBJ whole genome shotgun (WGS) entry which is preliminary data.</text>
</comment>
<dbReference type="AlphaFoldDB" id="A0AAD5SVV6"/>
<gene>
    <name evidence="2" type="ORF">HK100_003699</name>
</gene>
<evidence type="ECO:0000313" key="3">
    <source>
        <dbReference type="Proteomes" id="UP001211907"/>
    </source>
</evidence>
<protein>
    <submittedName>
        <fullName evidence="2">Uncharacterized protein</fullName>
    </submittedName>
</protein>